<feature type="non-terminal residue" evidence="1">
    <location>
        <position position="88"/>
    </location>
</feature>
<evidence type="ECO:0000313" key="1">
    <source>
        <dbReference type="EMBL" id="BAT88062.1"/>
    </source>
</evidence>
<sequence length="88" mass="10253">MNLVNPLFLHPRTKTDMFLALFFVHLPTMLYTKLGNDATNGHYLAYKINGTCYISSNQTCEWTLFPTFGTIFIKGSRIVINFIWYPRI</sequence>
<evidence type="ECO:0000313" key="2">
    <source>
        <dbReference type="Proteomes" id="UP000291084"/>
    </source>
</evidence>
<dbReference type="AlphaFoldDB" id="A0A0S3S5K2"/>
<protein>
    <submittedName>
        <fullName evidence="1">Uncharacterized protein</fullName>
    </submittedName>
</protein>
<proteinExistence type="predicted"/>
<gene>
    <name evidence="1" type="primary">Vigan.05G150200</name>
    <name evidence="1" type="ORF">VIGAN_05150200</name>
</gene>
<organism evidence="1 2">
    <name type="scientific">Vigna angularis var. angularis</name>
    <dbReference type="NCBI Taxonomy" id="157739"/>
    <lineage>
        <taxon>Eukaryota</taxon>
        <taxon>Viridiplantae</taxon>
        <taxon>Streptophyta</taxon>
        <taxon>Embryophyta</taxon>
        <taxon>Tracheophyta</taxon>
        <taxon>Spermatophyta</taxon>
        <taxon>Magnoliopsida</taxon>
        <taxon>eudicotyledons</taxon>
        <taxon>Gunneridae</taxon>
        <taxon>Pentapetalae</taxon>
        <taxon>rosids</taxon>
        <taxon>fabids</taxon>
        <taxon>Fabales</taxon>
        <taxon>Fabaceae</taxon>
        <taxon>Papilionoideae</taxon>
        <taxon>50 kb inversion clade</taxon>
        <taxon>NPAAA clade</taxon>
        <taxon>indigoferoid/millettioid clade</taxon>
        <taxon>Phaseoleae</taxon>
        <taxon>Vigna</taxon>
    </lineage>
</organism>
<reference evidence="1 2" key="1">
    <citation type="journal article" date="2015" name="Sci. Rep.">
        <title>The power of single molecule real-time sequencing technology in the de novo assembly of a eukaryotic genome.</title>
        <authorList>
            <person name="Sakai H."/>
            <person name="Naito K."/>
            <person name="Ogiso-Tanaka E."/>
            <person name="Takahashi Y."/>
            <person name="Iseki K."/>
            <person name="Muto C."/>
            <person name="Satou K."/>
            <person name="Teruya K."/>
            <person name="Shiroma A."/>
            <person name="Shimoji M."/>
            <person name="Hirano T."/>
            <person name="Itoh T."/>
            <person name="Kaga A."/>
            <person name="Tomooka N."/>
        </authorList>
    </citation>
    <scope>NUCLEOTIDE SEQUENCE [LARGE SCALE GENOMIC DNA]</scope>
    <source>
        <strain evidence="2">cv. Shumari</strain>
    </source>
</reference>
<dbReference type="EMBL" id="AP015038">
    <property type="protein sequence ID" value="BAT88062.1"/>
    <property type="molecule type" value="Genomic_DNA"/>
</dbReference>
<name>A0A0S3S5K2_PHAAN</name>
<dbReference type="Proteomes" id="UP000291084">
    <property type="component" value="Chromosome 5"/>
</dbReference>
<keyword evidence="2" id="KW-1185">Reference proteome</keyword>
<accession>A0A0S3S5K2</accession>